<reference evidence="3" key="1">
    <citation type="journal article" date="2011" name="Genome Res.">
        <title>Phylogeny-wide analysis of social amoeba genomes highlights ancient origins for complex intercellular communication.</title>
        <authorList>
            <person name="Heidel A.J."/>
            <person name="Lawal H.M."/>
            <person name="Felder M."/>
            <person name="Schilde C."/>
            <person name="Helps N.R."/>
            <person name="Tunggal B."/>
            <person name="Rivero F."/>
            <person name="John U."/>
            <person name="Schleicher M."/>
            <person name="Eichinger L."/>
            <person name="Platzer M."/>
            <person name="Noegel A.A."/>
            <person name="Schaap P."/>
            <person name="Gloeckner G."/>
        </authorList>
    </citation>
    <scope>NUCLEOTIDE SEQUENCE [LARGE SCALE GENOMIC DNA]</scope>
    <source>
        <strain evidence="3">SH3</strain>
    </source>
</reference>
<accession>F4Q9G9</accession>
<dbReference type="InterPro" id="IPR011989">
    <property type="entry name" value="ARM-like"/>
</dbReference>
<dbReference type="Gene3D" id="1.25.10.10">
    <property type="entry name" value="Leucine-rich Repeat Variant"/>
    <property type="match status" value="1"/>
</dbReference>
<dbReference type="AlphaFoldDB" id="F4Q9G9"/>
<name>F4Q9G9_CACFS</name>
<dbReference type="PANTHER" id="PTHR48162:SF1">
    <property type="entry name" value="RIBOSOMAL L1 DOMAIN-CONTAINING PROTEIN CG13096"/>
    <property type="match status" value="1"/>
</dbReference>
<feature type="compositionally biased region" description="Acidic residues" evidence="1">
    <location>
        <begin position="298"/>
        <end position="387"/>
    </location>
</feature>
<dbReference type="GeneID" id="14867217"/>
<gene>
    <name evidence="2" type="ORF">DFA_10172</name>
</gene>
<proteinExistence type="predicted"/>
<dbReference type="InterPro" id="IPR053110">
    <property type="entry name" value="Ribosomal_L1-TF"/>
</dbReference>
<evidence type="ECO:0000313" key="2">
    <source>
        <dbReference type="EMBL" id="EGG15338.1"/>
    </source>
</evidence>
<dbReference type="InterPro" id="IPR016024">
    <property type="entry name" value="ARM-type_fold"/>
</dbReference>
<keyword evidence="3" id="KW-1185">Reference proteome</keyword>
<organism evidence="2 3">
    <name type="scientific">Cavenderia fasciculata</name>
    <name type="common">Slime mold</name>
    <name type="synonym">Dictyostelium fasciculatum</name>
    <dbReference type="NCBI Taxonomy" id="261658"/>
    <lineage>
        <taxon>Eukaryota</taxon>
        <taxon>Amoebozoa</taxon>
        <taxon>Evosea</taxon>
        <taxon>Eumycetozoa</taxon>
        <taxon>Dictyostelia</taxon>
        <taxon>Acytosteliales</taxon>
        <taxon>Cavenderiaceae</taxon>
        <taxon>Cavenderia</taxon>
    </lineage>
</organism>
<dbReference type="PANTHER" id="PTHR48162">
    <property type="entry name" value="YALI0A06930P"/>
    <property type="match status" value="1"/>
</dbReference>
<protein>
    <submittedName>
        <fullName evidence="2">Uncharacterized protein</fullName>
    </submittedName>
</protein>
<dbReference type="KEGG" id="dfa:DFA_10172"/>
<feature type="region of interest" description="Disordered" evidence="1">
    <location>
        <begin position="293"/>
        <end position="388"/>
    </location>
</feature>
<sequence>MNEPPLEFIQLIERDYKTKQTQKYVDEQVEDVISWLLYLQTYSQNGTILSNSGKLLHVVMKQISNKPLLVDLLKKRVIESTKQVQSEKNIDTIIESIRLVYSRDKSGDYIHRVMIELIENGNGSLFLARMRKLARENRGDIDSSIEIALVAGLKNCTSERIRLASLELFIKIFSIQDEIIPLIMPLIGQAYQAGDMELVDKVIRKLLSNVSKEEDWFTKHAKITIGTFMPILKQPERFLNIGMLFKMLLSVPISDWNHQQQQQHHQLEQFVSLVYSNISSKVKETKCLNDIDKKEKEQDEVDEEEEDDEEQDEEDGQDDDEDEQEDDEEEEDEQDEEEDGQDEEEDEQDEDEEDKQEDDEEEEDEQDEDEEDEEEDDEKDSQEEEEQEKYLNYSDYQQMIKDFAKFLANPVPWKITLEECKRRVVSLCWKDRYVALVIYTKMVPYLAENDNSFGKEFESLLSIFIPTAQDTNPRVRCAFFTFLSQICEDCQQYSGCFVQQLLPSTYEIAAQDPNVNAQSALCGFIEIYLECCFDDSLDSTPDNNLFMALEHLLESPCRDVIESALSSIVSTFSYPQEDDSSHFFSNSIVDKIIVVLGKYQSSREFCHYAYKAIQNFASSNHGKRRFLKNFKSFFQLVNTTKIKKDGVDLFFGYLETCQEVSKILKEDYSIYLAPTMKFVLDIVNQDIVSKTQKTLVISTLESIGSFLNSSESIIYPYLEPLVDACTRLSTTNASRDICKNAISNFDSLLSVCIDRYGNNSQQSKTLYSRLLSCIFDSWSGSSRVGELLEKLRVAKNLTEMMGDYFMTFEQIQDVMSKLWIAKKICFGLLDRTDREKEEDDDEDDDEDDEDDLSYAIKCLYEFVGVLVKKTKEVAIHVIVDMDILSETIQVLHLVQTDPIIKKSILQMFSDICEFGGQPSIALYPQIIPVMIAQNAAFGLGVAAANAKEQFAPYLLTTLTLLKDLVSKKKPRETRSAISAIGKFILHVPQLAPLVRKLIPEWLEKLPIKKSESSIPLLLENAQCIVNLHAIMQLYPNECLGKGDDDELSSNVDQINLIVSEYTTHSNIKNRTKQVSREPKRYYDQLATYLEAQRAF</sequence>
<evidence type="ECO:0000256" key="1">
    <source>
        <dbReference type="SAM" id="MobiDB-lite"/>
    </source>
</evidence>
<evidence type="ECO:0000313" key="3">
    <source>
        <dbReference type="Proteomes" id="UP000007797"/>
    </source>
</evidence>
<dbReference type="SUPFAM" id="SSF48371">
    <property type="entry name" value="ARM repeat"/>
    <property type="match status" value="1"/>
</dbReference>
<dbReference type="EMBL" id="GL883026">
    <property type="protein sequence ID" value="EGG15338.1"/>
    <property type="molecule type" value="Genomic_DNA"/>
</dbReference>
<dbReference type="RefSeq" id="XP_004352058.1">
    <property type="nucleotide sequence ID" value="XM_004352006.1"/>
</dbReference>
<dbReference type="Proteomes" id="UP000007797">
    <property type="component" value="Unassembled WGS sequence"/>
</dbReference>